<proteinExistence type="predicted"/>
<name>A0A1I1ZRT5_9BACT</name>
<dbReference type="AlphaFoldDB" id="A0A1I1ZRT5"/>
<keyword evidence="2" id="KW-0732">Signal</keyword>
<evidence type="ECO:0000256" key="1">
    <source>
        <dbReference type="SAM" id="MobiDB-lite"/>
    </source>
</evidence>
<organism evidence="3 4">
    <name type="scientific">Nannocystis exedens</name>
    <dbReference type="NCBI Taxonomy" id="54"/>
    <lineage>
        <taxon>Bacteria</taxon>
        <taxon>Pseudomonadati</taxon>
        <taxon>Myxococcota</taxon>
        <taxon>Polyangia</taxon>
        <taxon>Nannocystales</taxon>
        <taxon>Nannocystaceae</taxon>
        <taxon>Nannocystis</taxon>
    </lineage>
</organism>
<accession>A0A1I1ZRT5</accession>
<protein>
    <submittedName>
        <fullName evidence="3">Uncharacterized protein</fullName>
    </submittedName>
</protein>
<evidence type="ECO:0000256" key="2">
    <source>
        <dbReference type="SAM" id="SignalP"/>
    </source>
</evidence>
<feature type="chain" id="PRO_5011795880" evidence="2">
    <location>
        <begin position="21"/>
        <end position="340"/>
    </location>
</feature>
<dbReference type="Proteomes" id="UP000199400">
    <property type="component" value="Unassembled WGS sequence"/>
</dbReference>
<dbReference type="STRING" id="54.SAMN02745121_03914"/>
<sequence length="340" mass="35065">MPRFTYLSTLFMLSAALAPACTYPKVLGEAPLEGDTSSGTDTSSPGTDTAMPSTDGDPPGACGNPAFTCSQPVDCEQWDCGALASPFDADGCLRPTCTDSPCAADEICYSVEQPSECPVGVVACGDDPQTGECVCELSDACTTKHCIPADEGPPVECPAITDEAACLAAGCSEFAAGVPLYRLDEGQQCILDEIVPACLWFPGDSWGGPDAPGTFYDKATGRATQFGTDWVVPPHGWGDCDDPDAPPVCACVGQCIDLQAEGDHLLAIDKPCNDVSDCVLADAICYAGDTCGSVGVHKDNIDAWNALHAQLETSSCCDGAAACGSDLACENNRCVAVFPP</sequence>
<keyword evidence="4" id="KW-1185">Reference proteome</keyword>
<feature type="region of interest" description="Disordered" evidence="1">
    <location>
        <begin position="32"/>
        <end position="57"/>
    </location>
</feature>
<evidence type="ECO:0000313" key="4">
    <source>
        <dbReference type="Proteomes" id="UP000199400"/>
    </source>
</evidence>
<gene>
    <name evidence="3" type="ORF">SAMN02745121_03914</name>
</gene>
<evidence type="ECO:0000313" key="3">
    <source>
        <dbReference type="EMBL" id="SFE34118.1"/>
    </source>
</evidence>
<reference evidence="4" key="1">
    <citation type="submission" date="2016-10" db="EMBL/GenBank/DDBJ databases">
        <authorList>
            <person name="Varghese N."/>
            <person name="Submissions S."/>
        </authorList>
    </citation>
    <scope>NUCLEOTIDE SEQUENCE [LARGE SCALE GENOMIC DNA]</scope>
    <source>
        <strain evidence="4">ATCC 25963</strain>
    </source>
</reference>
<dbReference type="EMBL" id="FOMX01000012">
    <property type="protein sequence ID" value="SFE34118.1"/>
    <property type="molecule type" value="Genomic_DNA"/>
</dbReference>
<feature type="compositionally biased region" description="Low complexity" evidence="1">
    <location>
        <begin position="34"/>
        <end position="49"/>
    </location>
</feature>
<feature type="signal peptide" evidence="2">
    <location>
        <begin position="1"/>
        <end position="20"/>
    </location>
</feature>